<feature type="non-terminal residue" evidence="1">
    <location>
        <position position="82"/>
    </location>
</feature>
<reference evidence="1" key="1">
    <citation type="journal article" date="2008" name="Med. Mycol.">
        <title>Sporothrix luriei:a rare fungus from clinical origin.</title>
        <authorList>
            <person name="Marimon R."/>
            <person name="Gena J."/>
            <person name="Cano J."/>
            <person name="Guarro J."/>
        </authorList>
    </citation>
    <scope>NUCLEOTIDE SEQUENCE</scope>
    <source>
        <strain evidence="1">CBS 302.73</strain>
        <tissue evidence="1">Mycelia</tissue>
    </source>
</reference>
<organism evidence="1">
    <name type="scientific">Sporothrix albicans</name>
    <dbReference type="NCBI Taxonomy" id="402873"/>
    <lineage>
        <taxon>Eukaryota</taxon>
        <taxon>Fungi</taxon>
        <taxon>Dikarya</taxon>
        <taxon>Ascomycota</taxon>
        <taxon>Pezizomycotina</taxon>
        <taxon>Sordariomycetes</taxon>
        <taxon>Sordariomycetidae</taxon>
        <taxon>Ophiostomatales</taxon>
        <taxon>Ophiostomataceae</taxon>
        <taxon>Sporothrix</taxon>
    </lineage>
</organism>
<feature type="non-terminal residue" evidence="1">
    <location>
        <position position="1"/>
    </location>
</feature>
<name>B1GSB1_9PEZI</name>
<dbReference type="EMBL" id="AM498343">
    <property type="protein sequence ID" value="CAM57201.1"/>
    <property type="molecule type" value="Genomic_DNA"/>
</dbReference>
<evidence type="ECO:0000313" key="1">
    <source>
        <dbReference type="EMBL" id="CAM57201.1"/>
    </source>
</evidence>
<protein>
    <submittedName>
        <fullName evidence="1">Beta-tubulin</fullName>
    </submittedName>
</protein>
<accession>B1GSB1</accession>
<proteinExistence type="predicted"/>
<gene>
    <name evidence="1" type="primary">tub</name>
</gene>
<dbReference type="AlphaFoldDB" id="B1GSB1"/>
<sequence>VLLLVCLPANGVYNGTSDLQLERLSVYFNEVRFSCHNRWLPFLSISSPAPWMPSALVLSASCSAPTTSSSVSRGRRAGNTGQ</sequence>